<reference evidence="8" key="1">
    <citation type="submission" date="2021-06" db="EMBL/GenBank/DDBJ databases">
        <title>Complete genome sequence of Nocardioides sp. G188.</title>
        <authorList>
            <person name="Im W.-T."/>
        </authorList>
    </citation>
    <scope>NUCLEOTIDE SEQUENCE</scope>
    <source>
        <strain evidence="8">G188</strain>
    </source>
</reference>
<proteinExistence type="predicted"/>
<evidence type="ECO:0000313" key="9">
    <source>
        <dbReference type="Proteomes" id="UP000683575"/>
    </source>
</evidence>
<feature type="domain" description="Type II secretion system protein GspF" evidence="7">
    <location>
        <begin position="97"/>
        <end position="215"/>
    </location>
</feature>
<dbReference type="PANTHER" id="PTHR35007:SF4">
    <property type="entry name" value="CONSERVED TRANSMEMBRANE PROTEIN-RELATED"/>
    <property type="match status" value="1"/>
</dbReference>
<feature type="transmembrane region" description="Helical" evidence="6">
    <location>
        <begin position="226"/>
        <end position="251"/>
    </location>
</feature>
<comment type="subcellular location">
    <subcellularLocation>
        <location evidence="1">Cell membrane</location>
        <topology evidence="1">Multi-pass membrane protein</topology>
    </subcellularLocation>
</comment>
<evidence type="ECO:0000256" key="3">
    <source>
        <dbReference type="ARBA" id="ARBA00022692"/>
    </source>
</evidence>
<evidence type="ECO:0000256" key="1">
    <source>
        <dbReference type="ARBA" id="ARBA00004651"/>
    </source>
</evidence>
<sequence length="261" mass="25940">MRVVAVLAAAAAVALVWPVRGRAPRPPGGSSRGPAVAPVLVVAAAGAGAGLLVLADGTRLALGLVSLGALGGAGLLVRRGRAARAATVRQAVVVDVCEALAGELRAGQPPAAGLEHCRELWPDLEPVVAAARLGADVPAALRRLAAVRGAEGLAEVASAWQVSERSGAGLAAALGQVALTARERQGTRRLVQGELASAQATARLVAVLPVASLAMSTGVGGDPWHFLLGTPVGVGCLGLGALFALAGLLWIDRIAATVLRA</sequence>
<evidence type="ECO:0000256" key="2">
    <source>
        <dbReference type="ARBA" id="ARBA00022475"/>
    </source>
</evidence>
<evidence type="ECO:0000256" key="6">
    <source>
        <dbReference type="SAM" id="Phobius"/>
    </source>
</evidence>
<dbReference type="GO" id="GO:0005886">
    <property type="term" value="C:plasma membrane"/>
    <property type="evidence" value="ECO:0007669"/>
    <property type="project" value="UniProtKB-SubCell"/>
</dbReference>
<keyword evidence="5 6" id="KW-0472">Membrane</keyword>
<feature type="transmembrane region" description="Helical" evidence="6">
    <location>
        <begin position="37"/>
        <end position="55"/>
    </location>
</feature>
<dbReference type="AlphaFoldDB" id="A0A975SXW3"/>
<organism evidence="8 9">
    <name type="scientific">Nocardioides panacis</name>
    <dbReference type="NCBI Taxonomy" id="2849501"/>
    <lineage>
        <taxon>Bacteria</taxon>
        <taxon>Bacillati</taxon>
        <taxon>Actinomycetota</taxon>
        <taxon>Actinomycetes</taxon>
        <taxon>Propionibacteriales</taxon>
        <taxon>Nocardioidaceae</taxon>
        <taxon>Nocardioides</taxon>
    </lineage>
</organism>
<dbReference type="RefSeq" id="WP_216938951.1">
    <property type="nucleotide sequence ID" value="NZ_CP077062.1"/>
</dbReference>
<gene>
    <name evidence="8" type="ORF">KRR39_18625</name>
</gene>
<name>A0A975SXW3_9ACTN</name>
<dbReference type="PANTHER" id="PTHR35007">
    <property type="entry name" value="INTEGRAL MEMBRANE PROTEIN-RELATED"/>
    <property type="match status" value="1"/>
</dbReference>
<keyword evidence="3 6" id="KW-0812">Transmembrane</keyword>
<dbReference type="EMBL" id="CP077062">
    <property type="protein sequence ID" value="QWZ07440.1"/>
    <property type="molecule type" value="Genomic_DNA"/>
</dbReference>
<keyword evidence="9" id="KW-1185">Reference proteome</keyword>
<evidence type="ECO:0000256" key="4">
    <source>
        <dbReference type="ARBA" id="ARBA00022989"/>
    </source>
</evidence>
<protein>
    <submittedName>
        <fullName evidence="8">Type II secretion system F family protein</fullName>
    </submittedName>
</protein>
<evidence type="ECO:0000256" key="5">
    <source>
        <dbReference type="ARBA" id="ARBA00023136"/>
    </source>
</evidence>
<keyword evidence="2" id="KW-1003">Cell membrane</keyword>
<dbReference type="KEGG" id="nps:KRR39_18625"/>
<keyword evidence="4 6" id="KW-1133">Transmembrane helix</keyword>
<accession>A0A975SXW3</accession>
<evidence type="ECO:0000313" key="8">
    <source>
        <dbReference type="EMBL" id="QWZ07440.1"/>
    </source>
</evidence>
<evidence type="ECO:0000259" key="7">
    <source>
        <dbReference type="Pfam" id="PF00482"/>
    </source>
</evidence>
<dbReference type="InterPro" id="IPR018076">
    <property type="entry name" value="T2SS_GspF_dom"/>
</dbReference>
<feature type="transmembrane region" description="Helical" evidence="6">
    <location>
        <begin position="200"/>
        <end position="220"/>
    </location>
</feature>
<dbReference type="Pfam" id="PF00482">
    <property type="entry name" value="T2SSF"/>
    <property type="match status" value="1"/>
</dbReference>
<dbReference type="Proteomes" id="UP000683575">
    <property type="component" value="Chromosome"/>
</dbReference>